<evidence type="ECO:0000313" key="2">
    <source>
        <dbReference type="Proteomes" id="UP000789706"/>
    </source>
</evidence>
<dbReference type="AlphaFoldDB" id="A0A9N9DDQ4"/>
<accession>A0A9N9DDQ4</accession>
<feature type="non-terminal residue" evidence="1">
    <location>
        <position position="65"/>
    </location>
</feature>
<sequence>NFKRSAELISNLTPDDTKVTIKQEQNNQPITSGEVLELTKYINVVYGRIMSSNQSRSLLRYEIRA</sequence>
<dbReference type="EMBL" id="CAJVPK010003835">
    <property type="protein sequence ID" value="CAG8631399.1"/>
    <property type="molecule type" value="Genomic_DNA"/>
</dbReference>
<dbReference type="Proteomes" id="UP000789706">
    <property type="component" value="Unassembled WGS sequence"/>
</dbReference>
<feature type="non-terminal residue" evidence="1">
    <location>
        <position position="1"/>
    </location>
</feature>
<comment type="caution">
    <text evidence="1">The sequence shown here is derived from an EMBL/GenBank/DDBJ whole genome shotgun (WGS) entry which is preliminary data.</text>
</comment>
<keyword evidence="2" id="KW-1185">Reference proteome</keyword>
<organism evidence="1 2">
    <name type="scientific">Diversispora eburnea</name>
    <dbReference type="NCBI Taxonomy" id="1213867"/>
    <lineage>
        <taxon>Eukaryota</taxon>
        <taxon>Fungi</taxon>
        <taxon>Fungi incertae sedis</taxon>
        <taxon>Mucoromycota</taxon>
        <taxon>Glomeromycotina</taxon>
        <taxon>Glomeromycetes</taxon>
        <taxon>Diversisporales</taxon>
        <taxon>Diversisporaceae</taxon>
        <taxon>Diversispora</taxon>
    </lineage>
</organism>
<proteinExistence type="predicted"/>
<reference evidence="1" key="1">
    <citation type="submission" date="2021-06" db="EMBL/GenBank/DDBJ databases">
        <authorList>
            <person name="Kallberg Y."/>
            <person name="Tangrot J."/>
            <person name="Rosling A."/>
        </authorList>
    </citation>
    <scope>NUCLEOTIDE SEQUENCE</scope>
    <source>
        <strain evidence="1">AZ414A</strain>
    </source>
</reference>
<evidence type="ECO:0000313" key="1">
    <source>
        <dbReference type="EMBL" id="CAG8631399.1"/>
    </source>
</evidence>
<name>A0A9N9DDQ4_9GLOM</name>
<gene>
    <name evidence="1" type="ORF">DEBURN_LOCUS10792</name>
</gene>
<protein>
    <submittedName>
        <fullName evidence="1">2768_t:CDS:1</fullName>
    </submittedName>
</protein>